<dbReference type="EMBL" id="AP021861">
    <property type="protein sequence ID" value="BBO33936.1"/>
    <property type="molecule type" value="Genomic_DNA"/>
</dbReference>
<dbReference type="Proteomes" id="UP000326837">
    <property type="component" value="Chromosome"/>
</dbReference>
<gene>
    <name evidence="1" type="ORF">PLANPX_3548</name>
</gene>
<sequence>MQVCQACRASRQHGRMHISLADQPLNFARHNPYIGCVPAT</sequence>
<reference evidence="2" key="1">
    <citation type="submission" date="2019-10" db="EMBL/GenBank/DDBJ databases">
        <title>Lacipirellula parvula gen. nov., sp. nov., representing a lineage of planctomycetes widespread in freshwater anoxic habitats, and description of the family Lacipirellulaceae.</title>
        <authorList>
            <person name="Dedysh S.N."/>
            <person name="Kulichevskaya I.S."/>
            <person name="Beletsky A.V."/>
            <person name="Rakitin A.L."/>
            <person name="Mardanov A.V."/>
            <person name="Ivanova A.A."/>
            <person name="Saltykova V.X."/>
            <person name="Rijpstra W.I.C."/>
            <person name="Sinninghe Damste J.S."/>
            <person name="Ravin N.V."/>
        </authorList>
    </citation>
    <scope>NUCLEOTIDE SEQUENCE [LARGE SCALE GENOMIC DNA]</scope>
    <source>
        <strain evidence="2">PX69</strain>
    </source>
</reference>
<dbReference type="KEGG" id="lpav:PLANPX_3548"/>
<accession>A0A5K7XI21</accession>
<protein>
    <submittedName>
        <fullName evidence="1">Uncharacterized protein</fullName>
    </submittedName>
</protein>
<dbReference type="AlphaFoldDB" id="A0A5K7XI21"/>
<organism evidence="1 2">
    <name type="scientific">Lacipirellula parvula</name>
    <dbReference type="NCBI Taxonomy" id="2650471"/>
    <lineage>
        <taxon>Bacteria</taxon>
        <taxon>Pseudomonadati</taxon>
        <taxon>Planctomycetota</taxon>
        <taxon>Planctomycetia</taxon>
        <taxon>Pirellulales</taxon>
        <taxon>Lacipirellulaceae</taxon>
        <taxon>Lacipirellula</taxon>
    </lineage>
</organism>
<evidence type="ECO:0000313" key="2">
    <source>
        <dbReference type="Proteomes" id="UP000326837"/>
    </source>
</evidence>
<proteinExistence type="predicted"/>
<name>A0A5K7XI21_9BACT</name>
<evidence type="ECO:0000313" key="1">
    <source>
        <dbReference type="EMBL" id="BBO33936.1"/>
    </source>
</evidence>
<keyword evidence="2" id="KW-1185">Reference proteome</keyword>